<dbReference type="NCBIfam" id="NF004794">
    <property type="entry name" value="PRK06142.1"/>
    <property type="match status" value="1"/>
</dbReference>
<sequence length="282" mass="30075">MPQSAPVLTFETLAVSLEGNIAHVALNRPEQLNAMNGDMFREIGEAFRALDAIPSVRAVVLSGNGKLFTAGLDLKESASLLGQAEGDPARVREKLRRHILFWQDCLSTLEECRAPVVACVHGACLGGGIDLITAADMRICTEDAYFTIQEVNVGIVADVGTLQRMPHLLPQGILRELAYTGRKFTSAEADKYGFVNSVHADKEAALAAATALAHAIAAKSPMAVTGTKAIINHSRDHSLRDGLEYVAAWNSGQLLGEDVVKAATAALTRQEVTFADLLAADD</sequence>
<dbReference type="Pfam" id="PF00378">
    <property type="entry name" value="ECH_1"/>
    <property type="match status" value="1"/>
</dbReference>
<evidence type="ECO:0000313" key="7">
    <source>
        <dbReference type="EMBL" id="MFC3050380.1"/>
    </source>
</evidence>
<comment type="similarity">
    <text evidence="2 6">Belongs to the enoyl-CoA hydratase/isomerase family.</text>
</comment>
<gene>
    <name evidence="7" type="ORF">ACFOKA_00525</name>
</gene>
<dbReference type="RefSeq" id="WP_194214774.1">
    <property type="nucleotide sequence ID" value="NZ_CP061205.1"/>
</dbReference>
<keyword evidence="5" id="KW-0413">Isomerase</keyword>
<organism evidence="7 8">
    <name type="scientific">Kordiimonas pumila</name>
    <dbReference type="NCBI Taxonomy" id="2161677"/>
    <lineage>
        <taxon>Bacteria</taxon>
        <taxon>Pseudomonadati</taxon>
        <taxon>Pseudomonadota</taxon>
        <taxon>Alphaproteobacteria</taxon>
        <taxon>Kordiimonadales</taxon>
        <taxon>Kordiimonadaceae</taxon>
        <taxon>Kordiimonas</taxon>
    </lineage>
</organism>
<keyword evidence="8" id="KW-1185">Reference proteome</keyword>
<accession>A0ABV7D0G9</accession>
<dbReference type="Gene3D" id="1.10.12.10">
    <property type="entry name" value="Lyase 2-enoyl-coa Hydratase, Chain A, domain 2"/>
    <property type="match status" value="1"/>
</dbReference>
<dbReference type="Proteomes" id="UP001595444">
    <property type="component" value="Unassembled WGS sequence"/>
</dbReference>
<keyword evidence="3" id="KW-0276">Fatty acid metabolism</keyword>
<dbReference type="InterPro" id="IPR018376">
    <property type="entry name" value="Enoyl-CoA_hyd/isom_CS"/>
</dbReference>
<name>A0ABV7D0G9_9PROT</name>
<dbReference type="PANTHER" id="PTHR43149">
    <property type="entry name" value="ENOYL-COA HYDRATASE"/>
    <property type="match status" value="1"/>
</dbReference>
<dbReference type="EMBL" id="JBHRSL010000001">
    <property type="protein sequence ID" value="MFC3050380.1"/>
    <property type="molecule type" value="Genomic_DNA"/>
</dbReference>
<evidence type="ECO:0000256" key="3">
    <source>
        <dbReference type="ARBA" id="ARBA00022832"/>
    </source>
</evidence>
<evidence type="ECO:0000313" key="8">
    <source>
        <dbReference type="Proteomes" id="UP001595444"/>
    </source>
</evidence>
<dbReference type="PANTHER" id="PTHR43149:SF1">
    <property type="entry name" value="DELTA(3,5)-DELTA(2,4)-DIENOYL-COA ISOMERASE, MITOCHONDRIAL"/>
    <property type="match status" value="1"/>
</dbReference>
<dbReference type="CDD" id="cd06558">
    <property type="entry name" value="crotonase-like"/>
    <property type="match status" value="1"/>
</dbReference>
<dbReference type="InterPro" id="IPR029045">
    <property type="entry name" value="ClpP/crotonase-like_dom_sf"/>
</dbReference>
<comment type="pathway">
    <text evidence="1">Lipid metabolism; fatty acid beta-oxidation.</text>
</comment>
<dbReference type="InterPro" id="IPR045002">
    <property type="entry name" value="Ech1-like"/>
</dbReference>
<proteinExistence type="inferred from homology"/>
<protein>
    <submittedName>
        <fullName evidence="7">Crotonase/enoyl-CoA hydratase family protein</fullName>
    </submittedName>
</protein>
<evidence type="ECO:0000256" key="1">
    <source>
        <dbReference type="ARBA" id="ARBA00005005"/>
    </source>
</evidence>
<dbReference type="SUPFAM" id="SSF52096">
    <property type="entry name" value="ClpP/crotonase"/>
    <property type="match status" value="1"/>
</dbReference>
<evidence type="ECO:0000256" key="5">
    <source>
        <dbReference type="ARBA" id="ARBA00023235"/>
    </source>
</evidence>
<evidence type="ECO:0000256" key="4">
    <source>
        <dbReference type="ARBA" id="ARBA00023098"/>
    </source>
</evidence>
<dbReference type="Gene3D" id="3.90.226.10">
    <property type="entry name" value="2-enoyl-CoA Hydratase, Chain A, domain 1"/>
    <property type="match status" value="1"/>
</dbReference>
<evidence type="ECO:0000256" key="6">
    <source>
        <dbReference type="RuleBase" id="RU003707"/>
    </source>
</evidence>
<reference evidence="8" key="1">
    <citation type="journal article" date="2019" name="Int. J. Syst. Evol. Microbiol.">
        <title>The Global Catalogue of Microorganisms (GCM) 10K type strain sequencing project: providing services to taxonomists for standard genome sequencing and annotation.</title>
        <authorList>
            <consortium name="The Broad Institute Genomics Platform"/>
            <consortium name="The Broad Institute Genome Sequencing Center for Infectious Disease"/>
            <person name="Wu L."/>
            <person name="Ma J."/>
        </authorList>
    </citation>
    <scope>NUCLEOTIDE SEQUENCE [LARGE SCALE GENOMIC DNA]</scope>
    <source>
        <strain evidence="8">KCTC 62164</strain>
    </source>
</reference>
<comment type="caution">
    <text evidence="7">The sequence shown here is derived from an EMBL/GenBank/DDBJ whole genome shotgun (WGS) entry which is preliminary data.</text>
</comment>
<dbReference type="PROSITE" id="PS00166">
    <property type="entry name" value="ENOYL_COA_HYDRATASE"/>
    <property type="match status" value="1"/>
</dbReference>
<dbReference type="InterPro" id="IPR014748">
    <property type="entry name" value="Enoyl-CoA_hydra_C"/>
</dbReference>
<evidence type="ECO:0000256" key="2">
    <source>
        <dbReference type="ARBA" id="ARBA00005254"/>
    </source>
</evidence>
<keyword evidence="4" id="KW-0443">Lipid metabolism</keyword>
<dbReference type="InterPro" id="IPR001753">
    <property type="entry name" value="Enoyl-CoA_hydra/iso"/>
</dbReference>